<organism evidence="1 2">
    <name type="scientific">Sessilibacter corallicola</name>
    <dbReference type="NCBI Taxonomy" id="2904075"/>
    <lineage>
        <taxon>Bacteria</taxon>
        <taxon>Pseudomonadati</taxon>
        <taxon>Pseudomonadota</taxon>
        <taxon>Gammaproteobacteria</taxon>
        <taxon>Cellvibrionales</taxon>
        <taxon>Cellvibrionaceae</taxon>
        <taxon>Sessilibacter</taxon>
    </lineage>
</organism>
<comment type="caution">
    <text evidence="1">The sequence shown here is derived from an EMBL/GenBank/DDBJ whole genome shotgun (WGS) entry which is preliminary data.</text>
</comment>
<dbReference type="InterPro" id="IPR029069">
    <property type="entry name" value="HotDog_dom_sf"/>
</dbReference>
<dbReference type="EMBL" id="BAABWN010000003">
    <property type="protein sequence ID" value="GAA6167249.1"/>
    <property type="molecule type" value="Genomic_DNA"/>
</dbReference>
<name>A0ABQ0A6G8_9GAMM</name>
<sequence>MNLWFRLIGLLFSRPWRSKVTNKDHVAVIKLRVWPTDLDLNRHVTNGRYFAFGDIARIDFALKTGTHKVAWKHKATAVVGDTWGKFRKELKLFEAFEIHTKIIGWDEKWFYFKHYFVRNERIVGVVVVRGLFKTRSYTVPPQEFFRELGFDDTPPEKGEWLEHWSKSCDLMSEEIREFENSDNINYLNKENNT</sequence>
<accession>A0ABQ0A6G8</accession>
<gene>
    <name evidence="1" type="ORF">NBRC116591_10590</name>
</gene>
<dbReference type="Gene3D" id="3.10.129.10">
    <property type="entry name" value="Hotdog Thioesterase"/>
    <property type="match status" value="1"/>
</dbReference>
<evidence type="ECO:0000313" key="2">
    <source>
        <dbReference type="Proteomes" id="UP001465153"/>
    </source>
</evidence>
<proteinExistence type="predicted"/>
<protein>
    <submittedName>
        <fullName evidence="1">Thioesterase family protein</fullName>
    </submittedName>
</protein>
<keyword evidence="2" id="KW-1185">Reference proteome</keyword>
<evidence type="ECO:0000313" key="1">
    <source>
        <dbReference type="EMBL" id="GAA6167249.1"/>
    </source>
</evidence>
<dbReference type="Pfam" id="PF13279">
    <property type="entry name" value="4HBT_2"/>
    <property type="match status" value="1"/>
</dbReference>
<dbReference type="InterPro" id="IPR051490">
    <property type="entry name" value="THEM6_lcsJ_thioesterase"/>
</dbReference>
<reference evidence="1 2" key="1">
    <citation type="submission" date="2024-04" db="EMBL/GenBank/DDBJ databases">
        <title>Draft genome sequence of Sessilibacter corallicola NBRC 116591.</title>
        <authorList>
            <person name="Miyakawa T."/>
            <person name="Kusuya Y."/>
            <person name="Miura T."/>
        </authorList>
    </citation>
    <scope>NUCLEOTIDE SEQUENCE [LARGE SCALE GENOMIC DNA]</scope>
    <source>
        <strain evidence="1 2">KU-00831-HH</strain>
    </source>
</reference>
<dbReference type="Proteomes" id="UP001465153">
    <property type="component" value="Unassembled WGS sequence"/>
</dbReference>
<dbReference type="PANTHER" id="PTHR12475:SF4">
    <property type="entry name" value="PROTEIN THEM6"/>
    <property type="match status" value="1"/>
</dbReference>
<dbReference type="PANTHER" id="PTHR12475">
    <property type="match status" value="1"/>
</dbReference>
<dbReference type="SUPFAM" id="SSF54637">
    <property type="entry name" value="Thioesterase/thiol ester dehydrase-isomerase"/>
    <property type="match status" value="1"/>
</dbReference>
<dbReference type="CDD" id="cd00586">
    <property type="entry name" value="4HBT"/>
    <property type="match status" value="1"/>
</dbReference>